<protein>
    <submittedName>
        <fullName evidence="4">WYL domain-containing protein</fullName>
    </submittedName>
</protein>
<sequence>MKISAVYAESKPFIESLSTSQKERLAFIDFNLQFFSKISRSDLISRFKTGLAASTRDFAAYRDIAKNNLNLDHSTKHYWRTPQFEPVFQFSAESILQSVSKGFSDGITAPSQPSEHCFDAVSLIHPNVHIIAALMRTIHNRLACQVKYVSISSGESTRIIVPHSIINNGHRWHVRAFDQKSGAFRDFVCTRFTQVNCTETPALPKQLARSDEQFNRLVSLILMVHPDISHTQAIEMDYGMQNGERVMQVRAALAAYVLRYWQVDCSFEHRILNQGCQLALKNHEVLASIESPQLAPGFTPKK</sequence>
<dbReference type="PIRSF" id="PIRSF015558">
    <property type="entry name" value="Txn_reg_DeoR_prd"/>
    <property type="match status" value="1"/>
</dbReference>
<evidence type="ECO:0000313" key="5">
    <source>
        <dbReference type="Proteomes" id="UP001253545"/>
    </source>
</evidence>
<dbReference type="PROSITE" id="PS52050">
    <property type="entry name" value="WYL"/>
    <property type="match status" value="1"/>
</dbReference>
<feature type="domain" description="DNA-binding transcriptional repressor CapW winged helix-turn-helix" evidence="3">
    <location>
        <begin position="21"/>
        <end position="89"/>
    </location>
</feature>
<dbReference type="RefSeq" id="WP_311369478.1">
    <property type="nucleotide sequence ID" value="NZ_JAVRHX010000004.1"/>
</dbReference>
<evidence type="ECO:0000259" key="3">
    <source>
        <dbReference type="Pfam" id="PF26109"/>
    </source>
</evidence>
<evidence type="ECO:0000259" key="2">
    <source>
        <dbReference type="Pfam" id="PF26107"/>
    </source>
</evidence>
<organism evidence="4 5">
    <name type="scientific">Glaciecola petra</name>
    <dbReference type="NCBI Taxonomy" id="3075602"/>
    <lineage>
        <taxon>Bacteria</taxon>
        <taxon>Pseudomonadati</taxon>
        <taxon>Pseudomonadota</taxon>
        <taxon>Gammaproteobacteria</taxon>
        <taxon>Alteromonadales</taxon>
        <taxon>Alteromonadaceae</taxon>
        <taxon>Glaciecola</taxon>
    </lineage>
</organism>
<dbReference type="InterPro" id="IPR059019">
    <property type="entry name" value="WHD_CapW"/>
</dbReference>
<feature type="domain" description="WYL" evidence="1">
    <location>
        <begin position="130"/>
        <end position="195"/>
    </location>
</feature>
<feature type="domain" description="DNA-binding transcriptional repressor CapW C-terminal dimerisation" evidence="2">
    <location>
        <begin position="218"/>
        <end position="285"/>
    </location>
</feature>
<dbReference type="InterPro" id="IPR059020">
    <property type="entry name" value="CapW_CTD"/>
</dbReference>
<dbReference type="Pfam" id="PF13280">
    <property type="entry name" value="WYL"/>
    <property type="match status" value="1"/>
</dbReference>
<dbReference type="EMBL" id="JAVRHX010000004">
    <property type="protein sequence ID" value="MDT0595964.1"/>
    <property type="molecule type" value="Genomic_DNA"/>
</dbReference>
<gene>
    <name evidence="4" type="ORF">RM552_14000</name>
</gene>
<dbReference type="InterPro" id="IPR016634">
    <property type="entry name" value="CapW-like"/>
</dbReference>
<accession>A0ABU2ZTI7</accession>
<evidence type="ECO:0000313" key="4">
    <source>
        <dbReference type="EMBL" id="MDT0595964.1"/>
    </source>
</evidence>
<dbReference type="InterPro" id="IPR026881">
    <property type="entry name" value="WYL_dom"/>
</dbReference>
<reference evidence="4 5" key="1">
    <citation type="submission" date="2023-09" db="EMBL/GenBank/DDBJ databases">
        <authorList>
            <person name="Rey-Velasco X."/>
        </authorList>
    </citation>
    <scope>NUCLEOTIDE SEQUENCE [LARGE SCALE GENOMIC DNA]</scope>
    <source>
        <strain evidence="4 5">P117</strain>
    </source>
</reference>
<dbReference type="Pfam" id="PF26109">
    <property type="entry name" value="WHD_BrxR"/>
    <property type="match status" value="1"/>
</dbReference>
<keyword evidence="5" id="KW-1185">Reference proteome</keyword>
<dbReference type="Pfam" id="PF26107">
    <property type="entry name" value="BrxR_CTD"/>
    <property type="match status" value="1"/>
</dbReference>
<proteinExistence type="predicted"/>
<evidence type="ECO:0000259" key="1">
    <source>
        <dbReference type="Pfam" id="PF13280"/>
    </source>
</evidence>
<comment type="caution">
    <text evidence="4">The sequence shown here is derived from an EMBL/GenBank/DDBJ whole genome shotgun (WGS) entry which is preliminary data.</text>
</comment>
<name>A0ABU2ZTI7_9ALTE</name>
<dbReference type="Proteomes" id="UP001253545">
    <property type="component" value="Unassembled WGS sequence"/>
</dbReference>